<dbReference type="SUPFAM" id="SSF69765">
    <property type="entry name" value="IpsF-like"/>
    <property type="match status" value="1"/>
</dbReference>
<feature type="domain" description="2-C-methyl-D-erythritol 2,4-cyclodiphosphate synthase" evidence="11">
    <location>
        <begin position="214"/>
        <end position="365"/>
    </location>
</feature>
<evidence type="ECO:0000256" key="10">
    <source>
        <dbReference type="ARBA" id="ARBA00023268"/>
    </source>
</evidence>
<dbReference type="HAMAP" id="MF_00107">
    <property type="entry name" value="IspF"/>
    <property type="match status" value="1"/>
</dbReference>
<keyword evidence="8" id="KW-0414">Isoprene biosynthesis</keyword>
<evidence type="ECO:0000256" key="6">
    <source>
        <dbReference type="ARBA" id="ARBA00022695"/>
    </source>
</evidence>
<dbReference type="UniPathway" id="UPA00056">
    <property type="reaction ID" value="UER00095"/>
</dbReference>
<dbReference type="Pfam" id="PF02542">
    <property type="entry name" value="YgbB"/>
    <property type="match status" value="1"/>
</dbReference>
<evidence type="ECO:0000256" key="4">
    <source>
        <dbReference type="ARBA" id="ARBA00012579"/>
    </source>
</evidence>
<evidence type="ECO:0000256" key="2">
    <source>
        <dbReference type="ARBA" id="ARBA00001968"/>
    </source>
</evidence>
<dbReference type="GO" id="GO:0070567">
    <property type="term" value="F:cytidylyltransferase activity"/>
    <property type="evidence" value="ECO:0007669"/>
    <property type="project" value="InterPro"/>
</dbReference>
<organism evidence="12">
    <name type="scientific">hydrothermal vent metagenome</name>
    <dbReference type="NCBI Taxonomy" id="652676"/>
    <lineage>
        <taxon>unclassified sequences</taxon>
        <taxon>metagenomes</taxon>
        <taxon>ecological metagenomes</taxon>
    </lineage>
</organism>
<dbReference type="HAMAP" id="MF_01520">
    <property type="entry name" value="IspDF"/>
    <property type="match status" value="1"/>
</dbReference>
<dbReference type="GO" id="GO:0019288">
    <property type="term" value="P:isopentenyl diphosphate biosynthetic process, methylerythritol 4-phosphate pathway"/>
    <property type="evidence" value="ECO:0007669"/>
    <property type="project" value="UniProtKB-UniPathway"/>
</dbReference>
<evidence type="ECO:0000256" key="1">
    <source>
        <dbReference type="ARBA" id="ARBA00000200"/>
    </source>
</evidence>
<evidence type="ECO:0000256" key="3">
    <source>
        <dbReference type="ARBA" id="ARBA00004709"/>
    </source>
</evidence>
<comment type="cofactor">
    <cofactor evidence="2">
        <name>a divalent metal cation</name>
        <dbReference type="ChEBI" id="CHEBI:60240"/>
    </cofactor>
</comment>
<dbReference type="NCBIfam" id="NF006899">
    <property type="entry name" value="PRK09382.1"/>
    <property type="match status" value="1"/>
</dbReference>
<dbReference type="NCBIfam" id="TIGR00151">
    <property type="entry name" value="ispF"/>
    <property type="match status" value="1"/>
</dbReference>
<proteinExistence type="inferred from homology"/>
<gene>
    <name evidence="12" type="ORF">MNB_SV-5-591</name>
</gene>
<sequence length="376" mass="41673">MLNTTLILLSAGNSTRFNSSVKKQWIYCGNIPLWLHVAEHFSNSADFEDIIIVSSEEEILHMKNFASYQYVPGGNSRQESLINALSEVNTKYVMVSDIARCCVPKDMIIRILNAKEKASCIVPVLSIADTLYFEDQPIDREKVKIIQTPQLSVTKMLKKALKTDILFTDDSSAIASLGEEVLFVEGSAKAHKLTVQEDLSKLTCLESPSSKTLTGFGIDIHQFEPNKEMFLCGVKIDVDYGFKAHSDGDVAIHALIDALLGAAGMGDIGELYPDTDNKYSGVDSRELLKDTVKRINNFGHDIGNIDMTIMAEAPKILPYKNEMKKSLSKLLGIRENFINIKATTAEKLGFVGRKEGVTVHCVANLTYTILNQQVEK</sequence>
<dbReference type="GO" id="GO:0008685">
    <property type="term" value="F:2-C-methyl-D-erythritol 2,4-cyclodiphosphate synthase activity"/>
    <property type="evidence" value="ECO:0007669"/>
    <property type="project" value="UniProtKB-EC"/>
</dbReference>
<keyword evidence="9 12" id="KW-0456">Lyase</keyword>
<protein>
    <recommendedName>
        <fullName evidence="4">2-C-methyl-D-erythritol 2,4-cyclodiphosphate synthase</fullName>
        <ecNumber evidence="4">4.6.1.12</ecNumber>
    </recommendedName>
</protein>
<keyword evidence="10" id="KW-0511">Multifunctional enzyme</keyword>
<name>A0A1W1EC61_9ZZZZ</name>
<dbReference type="Pfam" id="PF01128">
    <property type="entry name" value="IspD"/>
    <property type="match status" value="1"/>
</dbReference>
<comment type="pathway">
    <text evidence="3">Isoprenoid biosynthesis; isopentenyl diphosphate biosynthesis via DXP pathway; isopentenyl diphosphate from 1-deoxy-D-xylulose 5-phosphate: step 4/6.</text>
</comment>
<dbReference type="InterPro" id="IPR036571">
    <property type="entry name" value="MECDP_synthase_sf"/>
</dbReference>
<evidence type="ECO:0000259" key="11">
    <source>
        <dbReference type="Pfam" id="PF02542"/>
    </source>
</evidence>
<dbReference type="InterPro" id="IPR029044">
    <property type="entry name" value="Nucleotide-diphossugar_trans"/>
</dbReference>
<keyword evidence="7" id="KW-0479">Metal-binding</keyword>
<evidence type="ECO:0000256" key="7">
    <source>
        <dbReference type="ARBA" id="ARBA00022723"/>
    </source>
</evidence>
<dbReference type="GO" id="GO:0016114">
    <property type="term" value="P:terpenoid biosynthetic process"/>
    <property type="evidence" value="ECO:0007669"/>
    <property type="project" value="InterPro"/>
</dbReference>
<dbReference type="SUPFAM" id="SSF53448">
    <property type="entry name" value="Nucleotide-diphospho-sugar transferases"/>
    <property type="match status" value="1"/>
</dbReference>
<dbReference type="PANTHER" id="PTHR43181">
    <property type="entry name" value="2-C-METHYL-D-ERYTHRITOL 2,4-CYCLODIPHOSPHATE SYNTHASE, CHLOROPLASTIC"/>
    <property type="match status" value="1"/>
</dbReference>
<dbReference type="EC" id="4.6.1.12" evidence="4"/>
<keyword evidence="6 12" id="KW-0548">Nucleotidyltransferase</keyword>
<dbReference type="AlphaFoldDB" id="A0A1W1EC61"/>
<evidence type="ECO:0000256" key="8">
    <source>
        <dbReference type="ARBA" id="ARBA00023229"/>
    </source>
</evidence>
<dbReference type="PANTHER" id="PTHR43181:SF1">
    <property type="entry name" value="2-C-METHYL-D-ERYTHRITOL 2,4-CYCLODIPHOSPHATE SYNTHASE, CHLOROPLASTIC"/>
    <property type="match status" value="1"/>
</dbReference>
<evidence type="ECO:0000313" key="12">
    <source>
        <dbReference type="EMBL" id="SFZ97627.1"/>
    </source>
</evidence>
<accession>A0A1W1EC61</accession>
<dbReference type="InterPro" id="IPR026596">
    <property type="entry name" value="IspD/F"/>
</dbReference>
<dbReference type="GO" id="GO:0046872">
    <property type="term" value="F:metal ion binding"/>
    <property type="evidence" value="ECO:0007669"/>
    <property type="project" value="UniProtKB-KW"/>
</dbReference>
<keyword evidence="5 12" id="KW-0808">Transferase</keyword>
<evidence type="ECO:0000256" key="9">
    <source>
        <dbReference type="ARBA" id="ARBA00023239"/>
    </source>
</evidence>
<dbReference type="CDD" id="cd02516">
    <property type="entry name" value="CDP-ME_synthetase"/>
    <property type="match status" value="1"/>
</dbReference>
<dbReference type="EMBL" id="FPKX01000008">
    <property type="protein sequence ID" value="SFZ97627.1"/>
    <property type="molecule type" value="Genomic_DNA"/>
</dbReference>
<dbReference type="Gene3D" id="3.90.550.10">
    <property type="entry name" value="Spore Coat Polysaccharide Biosynthesis Protein SpsA, Chain A"/>
    <property type="match status" value="1"/>
</dbReference>
<dbReference type="PROSITE" id="PS01350">
    <property type="entry name" value="ISPF"/>
    <property type="match status" value="1"/>
</dbReference>
<dbReference type="Gene3D" id="3.30.1330.50">
    <property type="entry name" value="2-C-methyl-D-erythritol 2,4-cyclodiphosphate synthase"/>
    <property type="match status" value="1"/>
</dbReference>
<dbReference type="InterPro" id="IPR034683">
    <property type="entry name" value="IspD/TarI"/>
</dbReference>
<dbReference type="InterPro" id="IPR020555">
    <property type="entry name" value="MECDP_synthase_CS"/>
</dbReference>
<dbReference type="InterPro" id="IPR003526">
    <property type="entry name" value="MECDP_synthase"/>
</dbReference>
<dbReference type="CDD" id="cd00554">
    <property type="entry name" value="MECDP_synthase"/>
    <property type="match status" value="1"/>
</dbReference>
<comment type="catalytic activity">
    <reaction evidence="1">
        <text>4-CDP-2-C-methyl-D-erythritol 2-phosphate = 2-C-methyl-D-erythritol 2,4-cyclic diphosphate + CMP</text>
        <dbReference type="Rhea" id="RHEA:23864"/>
        <dbReference type="ChEBI" id="CHEBI:57919"/>
        <dbReference type="ChEBI" id="CHEBI:58483"/>
        <dbReference type="ChEBI" id="CHEBI:60377"/>
        <dbReference type="EC" id="4.6.1.12"/>
    </reaction>
</comment>
<reference evidence="12" key="1">
    <citation type="submission" date="2016-10" db="EMBL/GenBank/DDBJ databases">
        <authorList>
            <person name="de Groot N.N."/>
        </authorList>
    </citation>
    <scope>NUCLEOTIDE SEQUENCE</scope>
</reference>
<evidence type="ECO:0000256" key="5">
    <source>
        <dbReference type="ARBA" id="ARBA00022679"/>
    </source>
</evidence>